<dbReference type="PANTHER" id="PTHR43408:SF1">
    <property type="entry name" value="FMN REDUCTASE (NADPH)"/>
    <property type="match status" value="1"/>
</dbReference>
<evidence type="ECO:0000256" key="2">
    <source>
        <dbReference type="ARBA" id="ARBA00022643"/>
    </source>
</evidence>
<dbReference type="KEGG" id="sle:sle_08450"/>
<evidence type="ECO:0000256" key="1">
    <source>
        <dbReference type="ARBA" id="ARBA00022630"/>
    </source>
</evidence>
<evidence type="ECO:0000256" key="3">
    <source>
        <dbReference type="ARBA" id="ARBA00023002"/>
    </source>
</evidence>
<keyword evidence="2" id="KW-0288">FMN</keyword>
<organism evidence="5 6">
    <name type="scientific">Streptomyces leeuwenhoekii</name>
    <dbReference type="NCBI Taxonomy" id="1437453"/>
    <lineage>
        <taxon>Bacteria</taxon>
        <taxon>Bacillati</taxon>
        <taxon>Actinomycetota</taxon>
        <taxon>Actinomycetes</taxon>
        <taxon>Kitasatosporales</taxon>
        <taxon>Streptomycetaceae</taxon>
        <taxon>Streptomyces</taxon>
    </lineage>
</organism>
<dbReference type="InterPro" id="IPR029039">
    <property type="entry name" value="Flavoprotein-like_sf"/>
</dbReference>
<proteinExistence type="predicted"/>
<evidence type="ECO:0000313" key="5">
    <source>
        <dbReference type="EMBL" id="CQR60308.1"/>
    </source>
</evidence>
<evidence type="ECO:0000259" key="4">
    <source>
        <dbReference type="Pfam" id="PF03358"/>
    </source>
</evidence>
<dbReference type="Pfam" id="PF03358">
    <property type="entry name" value="FMN_red"/>
    <property type="match status" value="1"/>
</dbReference>
<name>A0A0F7VPB9_STRLW</name>
<dbReference type="InterPro" id="IPR005025">
    <property type="entry name" value="FMN_Rdtase-like_dom"/>
</dbReference>
<sequence>MSLVAKADALVVATPIHEAACSGLLKTFLDLLPQHAFAGKPVLPLATGGSPAHILALDYSLRPVLTALGAQVAQGWFVLDRHITVTPDGTVTLDHDSGRQPARITDQFAHALPAGARMTAA</sequence>
<dbReference type="SUPFAM" id="SSF52218">
    <property type="entry name" value="Flavoproteins"/>
    <property type="match status" value="1"/>
</dbReference>
<dbReference type="GO" id="GO:0016491">
    <property type="term" value="F:oxidoreductase activity"/>
    <property type="evidence" value="ECO:0007669"/>
    <property type="project" value="UniProtKB-KW"/>
</dbReference>
<dbReference type="PANTHER" id="PTHR43408">
    <property type="entry name" value="FMN REDUCTASE (NADPH)"/>
    <property type="match status" value="1"/>
</dbReference>
<dbReference type="Gene3D" id="3.40.50.360">
    <property type="match status" value="1"/>
</dbReference>
<protein>
    <submittedName>
        <fullName evidence="5">FMN reductase</fullName>
    </submittedName>
</protein>
<dbReference type="Proteomes" id="UP000035016">
    <property type="component" value="Chromosome Chromosome"/>
</dbReference>
<evidence type="ECO:0000313" key="6">
    <source>
        <dbReference type="Proteomes" id="UP000035016"/>
    </source>
</evidence>
<gene>
    <name evidence="5" type="primary">sle_08450</name>
</gene>
<keyword evidence="1" id="KW-0285">Flavoprotein</keyword>
<dbReference type="EMBL" id="LN831790">
    <property type="protein sequence ID" value="CQR60308.1"/>
    <property type="molecule type" value="Genomic_DNA"/>
</dbReference>
<accession>A0A0F7VPB9</accession>
<feature type="domain" description="NADPH-dependent FMN reductase-like" evidence="4">
    <location>
        <begin position="3"/>
        <end position="80"/>
    </location>
</feature>
<reference evidence="5 6" key="1">
    <citation type="submission" date="2015-02" db="EMBL/GenBank/DDBJ databases">
        <authorList>
            <person name="Gomez-Escribano P.J."/>
        </authorList>
    </citation>
    <scope>NUCLEOTIDE SEQUENCE [LARGE SCALE GENOMIC DNA]</scope>
    <source>
        <strain evidence="6">C34 (DSM 42122 / NRRL B-24963)</strain>
    </source>
</reference>
<keyword evidence="3" id="KW-0560">Oxidoreductase</keyword>
<dbReference type="AlphaFoldDB" id="A0A0F7VPB9"/>
<dbReference type="InterPro" id="IPR051814">
    <property type="entry name" value="NAD(P)H-dep_FMN_reductase"/>
</dbReference>